<proteinExistence type="predicted"/>
<dbReference type="CDD" id="cd09917">
    <property type="entry name" value="F-box_SF"/>
    <property type="match status" value="1"/>
</dbReference>
<name>A0A2A6BI14_PRIPA</name>
<gene>
    <name evidence="1" type="primary">WBGene00281280</name>
</gene>
<organism evidence="1 2">
    <name type="scientific">Pristionchus pacificus</name>
    <name type="common">Parasitic nematode worm</name>
    <dbReference type="NCBI Taxonomy" id="54126"/>
    <lineage>
        <taxon>Eukaryota</taxon>
        <taxon>Metazoa</taxon>
        <taxon>Ecdysozoa</taxon>
        <taxon>Nematoda</taxon>
        <taxon>Chromadorea</taxon>
        <taxon>Rhabditida</taxon>
        <taxon>Rhabditina</taxon>
        <taxon>Diplogasteromorpha</taxon>
        <taxon>Diplogasteroidea</taxon>
        <taxon>Neodiplogasteridae</taxon>
        <taxon>Pristionchus</taxon>
    </lineage>
</organism>
<keyword evidence="2" id="KW-1185">Reference proteome</keyword>
<accession>A0A2A6BI14</accession>
<dbReference type="EnsemblMetazoa" id="PPA42911.1">
    <property type="protein sequence ID" value="PPA42911.1"/>
    <property type="gene ID" value="WBGene00281280"/>
</dbReference>
<protein>
    <submittedName>
        <fullName evidence="1">Uncharacterized protein</fullName>
    </submittedName>
</protein>
<sequence>MTIYSYFPLLSSADSFLLIFPVFMLLEKSIRLRRSVRVGSQWTNYESIEKRYKDEEDQLIIKLIDEKFAKNSLAGLPEVPLLIIIPYLRLVDRSSLASTCKRLYAFVCMLSIALAMQRISRTVVMQTEKFEARIDLDKNPAHRSQLTEWITTIRADHLVISHSDNSRPFIIGPSFMNALPLTVRLTDPFAGIGLHNMRMEEGAVQLLYERMKQSSYSIHNMYIPINDATVFAEELMGVSNFSFRAFAAVKFTTTFHNVEVYKSTGRPIRLILRDGRFDTRIQYENRNIANEIDAVLNANNAKKRCALDDPAVNAKDIDVLPLNELVRLIIPRLGLKDRSSIACTCKRLYDLEAILWFSRPGGGSFQSRFTAGVRTKITSNTDMGEVEW</sequence>
<evidence type="ECO:0000313" key="2">
    <source>
        <dbReference type="Proteomes" id="UP000005239"/>
    </source>
</evidence>
<accession>A0A8R1V075</accession>
<reference evidence="1" key="2">
    <citation type="submission" date="2022-06" db="UniProtKB">
        <authorList>
            <consortium name="EnsemblMetazoa"/>
        </authorList>
    </citation>
    <scope>IDENTIFICATION</scope>
    <source>
        <strain evidence="1">PS312</strain>
    </source>
</reference>
<reference evidence="2" key="1">
    <citation type="journal article" date="2008" name="Nat. Genet.">
        <title>The Pristionchus pacificus genome provides a unique perspective on nematode lifestyle and parasitism.</title>
        <authorList>
            <person name="Dieterich C."/>
            <person name="Clifton S.W."/>
            <person name="Schuster L.N."/>
            <person name="Chinwalla A."/>
            <person name="Delehaunty K."/>
            <person name="Dinkelacker I."/>
            <person name="Fulton L."/>
            <person name="Fulton R."/>
            <person name="Godfrey J."/>
            <person name="Minx P."/>
            <person name="Mitreva M."/>
            <person name="Roeseler W."/>
            <person name="Tian H."/>
            <person name="Witte H."/>
            <person name="Yang S.P."/>
            <person name="Wilson R.K."/>
            <person name="Sommer R.J."/>
        </authorList>
    </citation>
    <scope>NUCLEOTIDE SEQUENCE [LARGE SCALE GENOMIC DNA]</scope>
    <source>
        <strain evidence="2">PS312</strain>
    </source>
</reference>
<dbReference type="AlphaFoldDB" id="A0A2A6BI14"/>
<dbReference type="Proteomes" id="UP000005239">
    <property type="component" value="Unassembled WGS sequence"/>
</dbReference>
<evidence type="ECO:0000313" key="1">
    <source>
        <dbReference type="EnsemblMetazoa" id="PPA42911.1"/>
    </source>
</evidence>